<accession>A0A7C4FD35</accession>
<name>A0A7C4FD35_9CREN</name>
<sequence>MSLYYESKASSQLLLPKGRAYGMFERTDLRVVGKAIGDHIVIGGGISTAVVAFGSREKVIEEACKLLNDVKEPGGFMLMGGGGTSTTSNEN</sequence>
<dbReference type="EMBL" id="DTFF01000063">
    <property type="protein sequence ID" value="HGI88198.1"/>
    <property type="molecule type" value="Genomic_DNA"/>
</dbReference>
<proteinExistence type="predicted"/>
<dbReference type="AlphaFoldDB" id="A0A7C4FD35"/>
<gene>
    <name evidence="1" type="ORF">ENV14_07435</name>
</gene>
<protein>
    <submittedName>
        <fullName evidence="1">Uncharacterized protein</fullName>
    </submittedName>
</protein>
<evidence type="ECO:0000313" key="1">
    <source>
        <dbReference type="EMBL" id="HGI88198.1"/>
    </source>
</evidence>
<comment type="caution">
    <text evidence="1">The sequence shown here is derived from an EMBL/GenBank/DDBJ whole genome shotgun (WGS) entry which is preliminary data.</text>
</comment>
<reference evidence="1" key="1">
    <citation type="journal article" date="2020" name="mSystems">
        <title>Genome- and Community-Level Interaction Insights into Carbon Utilization and Element Cycling Functions of Hydrothermarchaeota in Hydrothermal Sediment.</title>
        <authorList>
            <person name="Zhou Z."/>
            <person name="Liu Y."/>
            <person name="Xu W."/>
            <person name="Pan J."/>
            <person name="Luo Z.H."/>
            <person name="Li M."/>
        </authorList>
    </citation>
    <scope>NUCLEOTIDE SEQUENCE [LARGE SCALE GENOMIC DNA]</scope>
    <source>
        <strain evidence="1">SpSt-732</strain>
    </source>
</reference>
<dbReference type="InterPro" id="IPR038071">
    <property type="entry name" value="UROD/MetE-like_sf"/>
</dbReference>
<organism evidence="1">
    <name type="scientific">Ignisphaera aggregans</name>
    <dbReference type="NCBI Taxonomy" id="334771"/>
    <lineage>
        <taxon>Archaea</taxon>
        <taxon>Thermoproteota</taxon>
        <taxon>Thermoprotei</taxon>
        <taxon>Desulfurococcales</taxon>
        <taxon>Desulfurococcaceae</taxon>
        <taxon>Ignisphaera</taxon>
    </lineage>
</organism>
<dbReference type="SUPFAM" id="SSF51726">
    <property type="entry name" value="UROD/MetE-like"/>
    <property type="match status" value="1"/>
</dbReference>
<dbReference type="Gene3D" id="3.20.20.210">
    <property type="match status" value="1"/>
</dbReference>